<dbReference type="InterPro" id="IPR012337">
    <property type="entry name" value="RNaseH-like_sf"/>
</dbReference>
<dbReference type="Proteomes" id="UP000789396">
    <property type="component" value="Unassembled WGS sequence"/>
</dbReference>
<organism evidence="7 8">
    <name type="scientific">Racocetra fulgida</name>
    <dbReference type="NCBI Taxonomy" id="60492"/>
    <lineage>
        <taxon>Eukaryota</taxon>
        <taxon>Fungi</taxon>
        <taxon>Fungi incertae sedis</taxon>
        <taxon>Mucoromycota</taxon>
        <taxon>Glomeromycotina</taxon>
        <taxon>Glomeromycetes</taxon>
        <taxon>Diversisporales</taxon>
        <taxon>Gigasporaceae</taxon>
        <taxon>Racocetra</taxon>
    </lineage>
</organism>
<dbReference type="PANTHER" id="PTHR46481">
    <property type="entry name" value="ZINC FINGER BED DOMAIN-CONTAINING PROTEIN 4"/>
    <property type="match status" value="1"/>
</dbReference>
<evidence type="ECO:0000256" key="6">
    <source>
        <dbReference type="SAM" id="MobiDB-lite"/>
    </source>
</evidence>
<evidence type="ECO:0000313" key="7">
    <source>
        <dbReference type="EMBL" id="CAG8771390.1"/>
    </source>
</evidence>
<dbReference type="InterPro" id="IPR052035">
    <property type="entry name" value="ZnF_BED_domain_contain"/>
</dbReference>
<protein>
    <submittedName>
        <fullName evidence="7">17507_t:CDS:1</fullName>
    </submittedName>
</protein>
<keyword evidence="4" id="KW-0862">Zinc</keyword>
<name>A0A9N9NTZ3_9GLOM</name>
<accession>A0A9N9NTZ3</accession>
<evidence type="ECO:0000256" key="4">
    <source>
        <dbReference type="ARBA" id="ARBA00022833"/>
    </source>
</evidence>
<dbReference type="GO" id="GO:0008270">
    <property type="term" value="F:zinc ion binding"/>
    <property type="evidence" value="ECO:0007669"/>
    <property type="project" value="UniProtKB-KW"/>
</dbReference>
<comment type="subcellular location">
    <subcellularLocation>
        <location evidence="1">Nucleus</location>
    </subcellularLocation>
</comment>
<dbReference type="GO" id="GO:0005634">
    <property type="term" value="C:nucleus"/>
    <property type="evidence" value="ECO:0007669"/>
    <property type="project" value="UniProtKB-SubCell"/>
</dbReference>
<dbReference type="EMBL" id="CAJVPZ010046710">
    <property type="protein sequence ID" value="CAG8771390.1"/>
    <property type="molecule type" value="Genomic_DNA"/>
</dbReference>
<reference evidence="7" key="1">
    <citation type="submission" date="2021-06" db="EMBL/GenBank/DDBJ databases">
        <authorList>
            <person name="Kallberg Y."/>
            <person name="Tangrot J."/>
            <person name="Rosling A."/>
        </authorList>
    </citation>
    <scope>NUCLEOTIDE SEQUENCE</scope>
    <source>
        <strain evidence="7">IN212</strain>
    </source>
</reference>
<evidence type="ECO:0000256" key="3">
    <source>
        <dbReference type="ARBA" id="ARBA00022771"/>
    </source>
</evidence>
<feature type="compositionally biased region" description="Low complexity" evidence="6">
    <location>
        <begin position="16"/>
        <end position="27"/>
    </location>
</feature>
<evidence type="ECO:0000313" key="8">
    <source>
        <dbReference type="Proteomes" id="UP000789396"/>
    </source>
</evidence>
<dbReference type="OrthoDB" id="2431589at2759"/>
<gene>
    <name evidence="7" type="ORF">RFULGI_LOCUS15086</name>
</gene>
<sequence>MENDEFELIDRETSNDETSASEETASSPDNSENKTRKHTNRSPIRDYLIPTSDGGKKYMICEQLFGNLTAIMTINRHFQNFHPLEYTIISKLKQKRLNPYSPNDKLKVDALNDKLLEWIIVDQQAFLLSESKLHRILLDFIPFDEAHTAANQADMIIKLLKEMGIGQKLLGITTDNASNMISMRRILKEKLHVEFNNESVQHFRCGAHVLNLGVEEGIKLISKEIKKAREFSIKLRNSLSLIRELKKILR</sequence>
<dbReference type="SUPFAM" id="SSF53098">
    <property type="entry name" value="Ribonuclease H-like"/>
    <property type="match status" value="1"/>
</dbReference>
<feature type="region of interest" description="Disordered" evidence="6">
    <location>
        <begin position="1"/>
        <end position="46"/>
    </location>
</feature>
<evidence type="ECO:0000256" key="5">
    <source>
        <dbReference type="ARBA" id="ARBA00023242"/>
    </source>
</evidence>
<keyword evidence="2" id="KW-0479">Metal-binding</keyword>
<keyword evidence="5" id="KW-0539">Nucleus</keyword>
<keyword evidence="3" id="KW-0863">Zinc-finger</keyword>
<comment type="caution">
    <text evidence="7">The sequence shown here is derived from an EMBL/GenBank/DDBJ whole genome shotgun (WGS) entry which is preliminary data.</text>
</comment>
<keyword evidence="8" id="KW-1185">Reference proteome</keyword>
<proteinExistence type="predicted"/>
<evidence type="ECO:0000256" key="1">
    <source>
        <dbReference type="ARBA" id="ARBA00004123"/>
    </source>
</evidence>
<dbReference type="AlphaFoldDB" id="A0A9N9NTZ3"/>
<dbReference type="PANTHER" id="PTHR46481:SF10">
    <property type="entry name" value="ZINC FINGER BED DOMAIN-CONTAINING PROTEIN 39"/>
    <property type="match status" value="1"/>
</dbReference>
<evidence type="ECO:0000256" key="2">
    <source>
        <dbReference type="ARBA" id="ARBA00022723"/>
    </source>
</evidence>